<organism evidence="1 2">
    <name type="scientific">Flavobacterium jumunjinense</name>
    <dbReference type="NCBI Taxonomy" id="998845"/>
    <lineage>
        <taxon>Bacteria</taxon>
        <taxon>Pseudomonadati</taxon>
        <taxon>Bacteroidota</taxon>
        <taxon>Flavobacteriia</taxon>
        <taxon>Flavobacteriales</taxon>
        <taxon>Flavobacteriaceae</taxon>
        <taxon>Flavobacterium</taxon>
    </lineage>
</organism>
<keyword evidence="2" id="KW-1185">Reference proteome</keyword>
<sequence>MNTQYIENTLNQLNEIISLDYLDFIKDNPKTISFNSEKFNLFTIDELCKPVVIHGMEILTIHSLKAHVPNLQKVNSNFTYDQNGIAFSLHRFSLSVLIGYANENLIFIDYRDKNRIYIFHPKSRDITKTALTVNKIIKNEY</sequence>
<reference evidence="1 2" key="1">
    <citation type="submission" date="2024-09" db="EMBL/GenBank/DDBJ databases">
        <authorList>
            <person name="Sun Q."/>
            <person name="Mori K."/>
        </authorList>
    </citation>
    <scope>NUCLEOTIDE SEQUENCE [LARGE SCALE GENOMIC DNA]</scope>
    <source>
        <strain evidence="1 2">CECT 7955</strain>
    </source>
</reference>
<dbReference type="EMBL" id="JBHMEY010000038">
    <property type="protein sequence ID" value="MFB9097161.1"/>
    <property type="molecule type" value="Genomic_DNA"/>
</dbReference>
<dbReference type="Proteomes" id="UP001589607">
    <property type="component" value="Unassembled WGS sequence"/>
</dbReference>
<proteinExistence type="predicted"/>
<protein>
    <submittedName>
        <fullName evidence="1">Uncharacterized protein</fullName>
    </submittedName>
</protein>
<evidence type="ECO:0000313" key="1">
    <source>
        <dbReference type="EMBL" id="MFB9097161.1"/>
    </source>
</evidence>
<gene>
    <name evidence="1" type="ORF">ACFFVF_11580</name>
</gene>
<evidence type="ECO:0000313" key="2">
    <source>
        <dbReference type="Proteomes" id="UP001589607"/>
    </source>
</evidence>
<name>A0ABV5GPC0_9FLAO</name>
<accession>A0ABV5GPC0</accession>
<comment type="caution">
    <text evidence="1">The sequence shown here is derived from an EMBL/GenBank/DDBJ whole genome shotgun (WGS) entry which is preliminary data.</text>
</comment>
<dbReference type="RefSeq" id="WP_236454244.1">
    <property type="nucleotide sequence ID" value="NZ_CBCSGE010000033.1"/>
</dbReference>